<feature type="repeat" description="Solcar" evidence="10">
    <location>
        <begin position="248"/>
        <end position="332"/>
    </location>
</feature>
<sequence length="342" mass="37757">MASGDNAVHLLAGGIGGTVGAIITCPLEVLKTRLQSSVATFHHSSVYVPSPVSTHSLAPQTFVGLRSPGYNALELSQNLLTNRPRVSFGIYVCLRHIVETEGLKGLFKGLGPNLVGVAPSRALYFFAYANMKMTLNSVLAPDTPLVHIFSALAAGFTASTATNPIWFVKTRLQLDQKKDNSLKCRDCIKNIYQQSGVRGFYKGITASYFGMTETVIHFVIYEALKSRFLAYNNQKQSGSYTNNERKPSDFLYCMLSGAISKTCATCIAYPHEVARTRLRQEGLKYTSFFQTLFLVAREEGFLALYRGLGTQFVRQIPNTAISLEDKLQQLASDLVPYHTRPL</sequence>
<proteinExistence type="inferred from homology"/>
<dbReference type="InterPro" id="IPR049562">
    <property type="entry name" value="SLC25A33/36-like"/>
</dbReference>
<comment type="subcellular location">
    <subcellularLocation>
        <location evidence="1">Mitochondrion inner membrane</location>
        <topology evidence="1">Multi-pass membrane protein</topology>
    </subcellularLocation>
</comment>
<evidence type="ECO:0000256" key="1">
    <source>
        <dbReference type="ARBA" id="ARBA00004448"/>
    </source>
</evidence>
<dbReference type="PANTHER" id="PTHR45829:SF4">
    <property type="entry name" value="MITOCHONDRIAL CARRIER PROTEIN RIM2"/>
    <property type="match status" value="1"/>
</dbReference>
<accession>A0AA36AYZ7</accession>
<dbReference type="GO" id="GO:0005743">
    <property type="term" value="C:mitochondrial inner membrane"/>
    <property type="evidence" value="ECO:0007669"/>
    <property type="project" value="UniProtKB-SubCell"/>
</dbReference>
<feature type="repeat" description="Solcar" evidence="10">
    <location>
        <begin position="4"/>
        <end position="134"/>
    </location>
</feature>
<evidence type="ECO:0000256" key="7">
    <source>
        <dbReference type="ARBA" id="ARBA00022989"/>
    </source>
</evidence>
<evidence type="ECO:0000256" key="10">
    <source>
        <dbReference type="PROSITE-ProRule" id="PRU00282"/>
    </source>
</evidence>
<keyword evidence="3 11" id="KW-0813">Transport</keyword>
<feature type="repeat" description="Solcar" evidence="10">
    <location>
        <begin position="142"/>
        <end position="227"/>
    </location>
</feature>
<keyword evidence="4 10" id="KW-0812">Transmembrane</keyword>
<dbReference type="PANTHER" id="PTHR45829">
    <property type="entry name" value="MITOCHONDRIAL CARRIER PROTEIN RIM2"/>
    <property type="match status" value="1"/>
</dbReference>
<keyword evidence="13" id="KW-1185">Reference proteome</keyword>
<protein>
    <submittedName>
        <fullName evidence="12">Solute carrier family 25 member 36-like</fullName>
    </submittedName>
</protein>
<dbReference type="SUPFAM" id="SSF103506">
    <property type="entry name" value="Mitochondrial carrier"/>
    <property type="match status" value="1"/>
</dbReference>
<dbReference type="InterPro" id="IPR018108">
    <property type="entry name" value="MCP_transmembrane"/>
</dbReference>
<dbReference type="GO" id="GO:0015218">
    <property type="term" value="F:pyrimidine nucleotide transmembrane transporter activity"/>
    <property type="evidence" value="ECO:0007669"/>
    <property type="project" value="InterPro"/>
</dbReference>
<evidence type="ECO:0000256" key="2">
    <source>
        <dbReference type="ARBA" id="ARBA00006375"/>
    </source>
</evidence>
<gene>
    <name evidence="12" type="ORF">OCTVUL_1B015519</name>
</gene>
<comment type="similarity">
    <text evidence="2 11">Belongs to the mitochondrial carrier (TC 2.A.29) family.</text>
</comment>
<evidence type="ECO:0000256" key="5">
    <source>
        <dbReference type="ARBA" id="ARBA00022737"/>
    </source>
</evidence>
<evidence type="ECO:0000313" key="12">
    <source>
        <dbReference type="EMBL" id="CAI9724906.1"/>
    </source>
</evidence>
<dbReference type="InterPro" id="IPR002067">
    <property type="entry name" value="MCP"/>
</dbReference>
<dbReference type="EMBL" id="OX597819">
    <property type="protein sequence ID" value="CAI9724906.1"/>
    <property type="molecule type" value="Genomic_DNA"/>
</dbReference>
<name>A0AA36AYZ7_OCTVU</name>
<keyword evidence="9 10" id="KW-0472">Membrane</keyword>
<reference evidence="12" key="1">
    <citation type="submission" date="2023-08" db="EMBL/GenBank/DDBJ databases">
        <authorList>
            <person name="Alioto T."/>
            <person name="Alioto T."/>
            <person name="Gomez Garrido J."/>
        </authorList>
    </citation>
    <scope>NUCLEOTIDE SEQUENCE</scope>
</reference>
<dbReference type="PRINTS" id="PR00784">
    <property type="entry name" value="MTUNCOUPLING"/>
</dbReference>
<keyword evidence="5" id="KW-0677">Repeat</keyword>
<dbReference type="InterPro" id="IPR023395">
    <property type="entry name" value="MCP_dom_sf"/>
</dbReference>
<dbReference type="Proteomes" id="UP001162480">
    <property type="component" value="Chromosome 6"/>
</dbReference>
<evidence type="ECO:0000256" key="8">
    <source>
        <dbReference type="ARBA" id="ARBA00023128"/>
    </source>
</evidence>
<evidence type="ECO:0000256" key="4">
    <source>
        <dbReference type="ARBA" id="ARBA00022692"/>
    </source>
</evidence>
<evidence type="ECO:0000256" key="9">
    <source>
        <dbReference type="ARBA" id="ARBA00023136"/>
    </source>
</evidence>
<dbReference type="Pfam" id="PF00153">
    <property type="entry name" value="Mito_carr"/>
    <property type="match status" value="4"/>
</dbReference>
<dbReference type="PROSITE" id="PS50920">
    <property type="entry name" value="SOLCAR"/>
    <property type="match status" value="3"/>
</dbReference>
<keyword evidence="7" id="KW-1133">Transmembrane helix</keyword>
<keyword evidence="6" id="KW-0999">Mitochondrion inner membrane</keyword>
<keyword evidence="8" id="KW-0496">Mitochondrion</keyword>
<evidence type="ECO:0000256" key="11">
    <source>
        <dbReference type="RuleBase" id="RU000488"/>
    </source>
</evidence>
<evidence type="ECO:0000313" key="13">
    <source>
        <dbReference type="Proteomes" id="UP001162480"/>
    </source>
</evidence>
<evidence type="ECO:0000256" key="6">
    <source>
        <dbReference type="ARBA" id="ARBA00022792"/>
    </source>
</evidence>
<organism evidence="12 13">
    <name type="scientific">Octopus vulgaris</name>
    <name type="common">Common octopus</name>
    <dbReference type="NCBI Taxonomy" id="6645"/>
    <lineage>
        <taxon>Eukaryota</taxon>
        <taxon>Metazoa</taxon>
        <taxon>Spiralia</taxon>
        <taxon>Lophotrochozoa</taxon>
        <taxon>Mollusca</taxon>
        <taxon>Cephalopoda</taxon>
        <taxon>Coleoidea</taxon>
        <taxon>Octopodiformes</taxon>
        <taxon>Octopoda</taxon>
        <taxon>Incirrata</taxon>
        <taxon>Octopodidae</taxon>
        <taxon>Octopus</taxon>
    </lineage>
</organism>
<dbReference type="Gene3D" id="1.50.40.10">
    <property type="entry name" value="Mitochondrial carrier domain"/>
    <property type="match status" value="2"/>
</dbReference>
<dbReference type="AlphaFoldDB" id="A0AA36AYZ7"/>
<evidence type="ECO:0000256" key="3">
    <source>
        <dbReference type="ARBA" id="ARBA00022448"/>
    </source>
</evidence>
<dbReference type="GO" id="GO:1990519">
    <property type="term" value="P:pyrimidine nucleotide import into mitochondrion"/>
    <property type="evidence" value="ECO:0007669"/>
    <property type="project" value="TreeGrafter"/>
</dbReference>